<keyword evidence="3" id="KW-1185">Reference proteome</keyword>
<evidence type="ECO:0000313" key="2">
    <source>
        <dbReference type="EMBL" id="TFB80711.1"/>
    </source>
</evidence>
<evidence type="ECO:0000313" key="3">
    <source>
        <dbReference type="Proteomes" id="UP000298488"/>
    </source>
</evidence>
<keyword evidence="1" id="KW-1133">Transmembrane helix</keyword>
<feature type="transmembrane region" description="Helical" evidence="1">
    <location>
        <begin position="134"/>
        <end position="152"/>
    </location>
</feature>
<feature type="transmembrane region" description="Helical" evidence="1">
    <location>
        <begin position="172"/>
        <end position="192"/>
    </location>
</feature>
<feature type="transmembrane region" description="Helical" evidence="1">
    <location>
        <begin position="33"/>
        <end position="58"/>
    </location>
</feature>
<accession>A0A4R8VBL8</accession>
<dbReference type="Proteomes" id="UP000298488">
    <property type="component" value="Unassembled WGS sequence"/>
</dbReference>
<sequence length="194" mass="19804">MILWSGLILLLVAAVLLALVASRRPTPSKPGNHWLIIPVVVLVAIAIVFAVAGGWASVPSLGFRIAAVVLLLAIGVVGGSPLVLVVLELAGSGAVPLGDHGGILVSEAGTRSGARPQDREILRGGMTIGYLERLAIIGAALAGQYAAVAIVVAVKGLGRFSELENAAARERFIIGTLVSIVWAAACVAPAVIDW</sequence>
<organism evidence="2 3">
    <name type="scientific">Terrimesophilobacter mesophilus</name>
    <dbReference type="NCBI Taxonomy" id="433647"/>
    <lineage>
        <taxon>Bacteria</taxon>
        <taxon>Bacillati</taxon>
        <taxon>Actinomycetota</taxon>
        <taxon>Actinomycetes</taxon>
        <taxon>Micrococcales</taxon>
        <taxon>Microbacteriaceae</taxon>
        <taxon>Terrimesophilobacter</taxon>
    </lineage>
</organism>
<gene>
    <name evidence="2" type="ORF">E3N84_02245</name>
</gene>
<reference evidence="2 3" key="1">
    <citation type="submission" date="2019-03" db="EMBL/GenBank/DDBJ databases">
        <title>Genomics of glacier-inhabiting Cryobacterium strains.</title>
        <authorList>
            <person name="Liu Q."/>
            <person name="Xin Y.-H."/>
        </authorList>
    </citation>
    <scope>NUCLEOTIDE SEQUENCE [LARGE SCALE GENOMIC DNA]</scope>
    <source>
        <strain evidence="2 3">CGMCC 1.10440</strain>
    </source>
</reference>
<dbReference type="AlphaFoldDB" id="A0A4R8VBL8"/>
<proteinExistence type="predicted"/>
<comment type="caution">
    <text evidence="2">The sequence shown here is derived from an EMBL/GenBank/DDBJ whole genome shotgun (WGS) entry which is preliminary data.</text>
</comment>
<feature type="transmembrane region" description="Helical" evidence="1">
    <location>
        <begin position="65"/>
        <end position="87"/>
    </location>
</feature>
<name>A0A4R8VBL8_9MICO</name>
<dbReference type="EMBL" id="SOFI01000003">
    <property type="protein sequence ID" value="TFB80711.1"/>
    <property type="molecule type" value="Genomic_DNA"/>
</dbReference>
<protein>
    <submittedName>
        <fullName evidence="2">Uncharacterized protein</fullName>
    </submittedName>
</protein>
<keyword evidence="1" id="KW-0812">Transmembrane</keyword>
<dbReference type="OrthoDB" id="3388334at2"/>
<keyword evidence="1" id="KW-0472">Membrane</keyword>
<evidence type="ECO:0000256" key="1">
    <source>
        <dbReference type="SAM" id="Phobius"/>
    </source>
</evidence>